<dbReference type="Pfam" id="PF00255">
    <property type="entry name" value="GSHPx"/>
    <property type="match status" value="1"/>
</dbReference>
<dbReference type="SUPFAM" id="SSF52833">
    <property type="entry name" value="Thioredoxin-like"/>
    <property type="match status" value="1"/>
</dbReference>
<dbReference type="PROSITE" id="PS00460">
    <property type="entry name" value="GLUTATHIONE_PEROXID_1"/>
    <property type="match status" value="1"/>
</dbReference>
<dbReference type="AlphaFoldDB" id="A0A8B7NMB2"/>
<evidence type="ECO:0000256" key="2">
    <source>
        <dbReference type="ARBA" id="ARBA00022559"/>
    </source>
</evidence>
<dbReference type="GO" id="GO:0006979">
    <property type="term" value="P:response to oxidative stress"/>
    <property type="evidence" value="ECO:0007669"/>
    <property type="project" value="InterPro"/>
</dbReference>
<dbReference type="PROSITE" id="PS00763">
    <property type="entry name" value="GLUTATHIONE_PEROXID_2"/>
    <property type="match status" value="1"/>
</dbReference>
<dbReference type="OMA" id="MNILYAK"/>
<dbReference type="GO" id="GO:0004601">
    <property type="term" value="F:peroxidase activity"/>
    <property type="evidence" value="ECO:0007669"/>
    <property type="project" value="UniProtKB-KW"/>
</dbReference>
<evidence type="ECO:0000256" key="6">
    <source>
        <dbReference type="SAM" id="SignalP"/>
    </source>
</evidence>
<proteinExistence type="inferred from homology"/>
<dbReference type="Proteomes" id="UP000694843">
    <property type="component" value="Unplaced"/>
</dbReference>
<dbReference type="PANTHER" id="PTHR11592:SF78">
    <property type="entry name" value="GLUTATHIONE PEROXIDASE"/>
    <property type="match status" value="1"/>
</dbReference>
<dbReference type="OrthoDB" id="446890at2759"/>
<dbReference type="PANTHER" id="PTHR11592">
    <property type="entry name" value="GLUTATHIONE PEROXIDASE"/>
    <property type="match status" value="1"/>
</dbReference>
<dbReference type="InterPro" id="IPR000889">
    <property type="entry name" value="Glutathione_peroxidase"/>
</dbReference>
<dbReference type="PRINTS" id="PR01011">
    <property type="entry name" value="GLUTPROXDASE"/>
</dbReference>
<sequence length="203" mass="22965">MKNLFLHLSLTLLFSSVKASDFYSFTVTDKQGRDYPLEQLRGKVSLVVNVASQCGFTDSTYRALTKLHDILSYDGYFTVLAFPCNQFGDQEPDKAADVAEAMSKEYGVEFPILDKINVFGENSSPAFRNLVEQSSVEPEWNFYKYLVSHDGVVLKAWGTRTEMEEIFSEIQEAVDAAKLAAKESGNEPLKKDPYDQKEEKQEL</sequence>
<dbReference type="GeneID" id="108671755"/>
<evidence type="ECO:0000313" key="8">
    <source>
        <dbReference type="RefSeq" id="XP_018014818.1"/>
    </source>
</evidence>
<feature type="region of interest" description="Disordered" evidence="5">
    <location>
        <begin position="181"/>
        <end position="203"/>
    </location>
</feature>
<gene>
    <name evidence="8" type="primary">LOC108671755</name>
</gene>
<evidence type="ECO:0000313" key="7">
    <source>
        <dbReference type="Proteomes" id="UP000694843"/>
    </source>
</evidence>
<comment type="similarity">
    <text evidence="1 4">Belongs to the glutathione peroxidase family.</text>
</comment>
<organism evidence="7 8">
    <name type="scientific">Hyalella azteca</name>
    <name type="common">Amphipod</name>
    <dbReference type="NCBI Taxonomy" id="294128"/>
    <lineage>
        <taxon>Eukaryota</taxon>
        <taxon>Metazoa</taxon>
        <taxon>Ecdysozoa</taxon>
        <taxon>Arthropoda</taxon>
        <taxon>Crustacea</taxon>
        <taxon>Multicrustacea</taxon>
        <taxon>Malacostraca</taxon>
        <taxon>Eumalacostraca</taxon>
        <taxon>Peracarida</taxon>
        <taxon>Amphipoda</taxon>
        <taxon>Senticaudata</taxon>
        <taxon>Talitrida</taxon>
        <taxon>Talitroidea</taxon>
        <taxon>Hyalellidae</taxon>
        <taxon>Hyalella</taxon>
    </lineage>
</organism>
<dbReference type="InterPro" id="IPR029760">
    <property type="entry name" value="GPX_CS"/>
</dbReference>
<evidence type="ECO:0000256" key="4">
    <source>
        <dbReference type="RuleBase" id="RU000499"/>
    </source>
</evidence>
<dbReference type="RefSeq" id="XP_018014818.1">
    <property type="nucleotide sequence ID" value="XM_018159329.1"/>
</dbReference>
<feature type="signal peptide" evidence="6">
    <location>
        <begin position="1"/>
        <end position="19"/>
    </location>
</feature>
<accession>A0A8B7NMB2</accession>
<dbReference type="KEGG" id="hazt:108671755"/>
<feature type="chain" id="PRO_5034554121" description="Glutathione peroxidase" evidence="6">
    <location>
        <begin position="20"/>
        <end position="203"/>
    </location>
</feature>
<keyword evidence="3 4" id="KW-0560">Oxidoreductase</keyword>
<dbReference type="PROSITE" id="PS51355">
    <property type="entry name" value="GLUTATHIONE_PEROXID_3"/>
    <property type="match status" value="1"/>
</dbReference>
<reference evidence="8" key="1">
    <citation type="submission" date="2025-08" db="UniProtKB">
        <authorList>
            <consortium name="RefSeq"/>
        </authorList>
    </citation>
    <scope>IDENTIFICATION</scope>
</reference>
<dbReference type="Gene3D" id="3.40.30.10">
    <property type="entry name" value="Glutaredoxin"/>
    <property type="match status" value="1"/>
</dbReference>
<protein>
    <recommendedName>
        <fullName evidence="4">Glutathione peroxidase</fullName>
    </recommendedName>
</protein>
<evidence type="ECO:0000256" key="3">
    <source>
        <dbReference type="ARBA" id="ARBA00023002"/>
    </source>
</evidence>
<keyword evidence="6" id="KW-0732">Signal</keyword>
<name>A0A8B7NMB2_HYAAZ</name>
<evidence type="ECO:0000256" key="1">
    <source>
        <dbReference type="ARBA" id="ARBA00006926"/>
    </source>
</evidence>
<keyword evidence="7" id="KW-1185">Reference proteome</keyword>
<evidence type="ECO:0000256" key="5">
    <source>
        <dbReference type="SAM" id="MobiDB-lite"/>
    </source>
</evidence>
<dbReference type="InterPro" id="IPR029759">
    <property type="entry name" value="GPX_AS"/>
</dbReference>
<keyword evidence="2 4" id="KW-0575">Peroxidase</keyword>
<dbReference type="InterPro" id="IPR036249">
    <property type="entry name" value="Thioredoxin-like_sf"/>
</dbReference>
<dbReference type="CDD" id="cd00340">
    <property type="entry name" value="GSH_Peroxidase"/>
    <property type="match status" value="1"/>
</dbReference>